<organism evidence="1 2">
    <name type="scientific">Lentinus brumalis</name>
    <dbReference type="NCBI Taxonomy" id="2498619"/>
    <lineage>
        <taxon>Eukaryota</taxon>
        <taxon>Fungi</taxon>
        <taxon>Dikarya</taxon>
        <taxon>Basidiomycota</taxon>
        <taxon>Agaricomycotina</taxon>
        <taxon>Agaricomycetes</taxon>
        <taxon>Polyporales</taxon>
        <taxon>Polyporaceae</taxon>
        <taxon>Lentinus</taxon>
    </lineage>
</organism>
<gene>
    <name evidence="1" type="ORF">OH76DRAFT_686103</name>
</gene>
<evidence type="ECO:0000313" key="1">
    <source>
        <dbReference type="EMBL" id="RDX48258.1"/>
    </source>
</evidence>
<sequence>MRPGYPDNLPPAGLGASRACVGAPLEHSPPVDVDRLTPQGHGRRSGWKVLHTRARPMIAAAVTAALRRLSIASPHHIPRTPDLFMGTGRRLCCVCRRRRQTSATTPRFLSLSAQRPSAPAYAQYSLSADSACLADPGTRLPWIPFCFGAAGRWTCIRVHSSVHGTSNSIRLHRLPLSDLPASVLSWQPVRGCGTSVFAVISPPRHTPEQLQVSAPVFSRRGRRATVGAGHDSCSICGPHSDC</sequence>
<reference evidence="1 2" key="1">
    <citation type="journal article" date="2018" name="Biotechnol. Biofuels">
        <title>Integrative visual omics of the white-rot fungus Polyporus brumalis exposes the biotechnological potential of its oxidative enzymes for delignifying raw plant biomass.</title>
        <authorList>
            <person name="Miyauchi S."/>
            <person name="Rancon A."/>
            <person name="Drula E."/>
            <person name="Hage H."/>
            <person name="Chaduli D."/>
            <person name="Favel A."/>
            <person name="Grisel S."/>
            <person name="Henrissat B."/>
            <person name="Herpoel-Gimbert I."/>
            <person name="Ruiz-Duenas F.J."/>
            <person name="Chevret D."/>
            <person name="Hainaut M."/>
            <person name="Lin J."/>
            <person name="Wang M."/>
            <person name="Pangilinan J."/>
            <person name="Lipzen A."/>
            <person name="Lesage-Meessen L."/>
            <person name="Navarro D."/>
            <person name="Riley R."/>
            <person name="Grigoriev I.V."/>
            <person name="Zhou S."/>
            <person name="Raouche S."/>
            <person name="Rosso M.N."/>
        </authorList>
    </citation>
    <scope>NUCLEOTIDE SEQUENCE [LARGE SCALE GENOMIC DNA]</scope>
    <source>
        <strain evidence="1 2">BRFM 1820</strain>
    </source>
</reference>
<name>A0A371D6W5_9APHY</name>
<accession>A0A371D6W5</accession>
<dbReference type="AlphaFoldDB" id="A0A371D6W5"/>
<evidence type="ECO:0000313" key="2">
    <source>
        <dbReference type="Proteomes" id="UP000256964"/>
    </source>
</evidence>
<keyword evidence="2" id="KW-1185">Reference proteome</keyword>
<protein>
    <submittedName>
        <fullName evidence="1">Uncharacterized protein</fullName>
    </submittedName>
</protein>
<dbReference type="EMBL" id="KZ857413">
    <property type="protein sequence ID" value="RDX48258.1"/>
    <property type="molecule type" value="Genomic_DNA"/>
</dbReference>
<proteinExistence type="predicted"/>
<dbReference type="Proteomes" id="UP000256964">
    <property type="component" value="Unassembled WGS sequence"/>
</dbReference>